<dbReference type="EC" id="6.1.1.19" evidence="10"/>
<dbReference type="GO" id="GO:0004814">
    <property type="term" value="F:arginine-tRNA ligase activity"/>
    <property type="evidence" value="ECO:0007669"/>
    <property type="project" value="UniProtKB-UniRule"/>
</dbReference>
<dbReference type="InterPro" id="IPR008909">
    <property type="entry name" value="DALR_anticod-bd"/>
</dbReference>
<accession>A0AAU7VQV0</accession>
<dbReference type="SUPFAM" id="SSF52374">
    <property type="entry name" value="Nucleotidylyl transferase"/>
    <property type="match status" value="1"/>
</dbReference>
<dbReference type="CDD" id="cd07956">
    <property type="entry name" value="Anticodon_Ia_Arg"/>
    <property type="match status" value="1"/>
</dbReference>
<dbReference type="Pfam" id="PF03485">
    <property type="entry name" value="Arg_tRNA_synt_N"/>
    <property type="match status" value="1"/>
</dbReference>
<dbReference type="InterPro" id="IPR036695">
    <property type="entry name" value="Arg-tRNA-synth_N_sf"/>
</dbReference>
<feature type="short sequence motif" description="'HIGH' region" evidence="10">
    <location>
        <begin position="123"/>
        <end position="133"/>
    </location>
</feature>
<comment type="subcellular location">
    <subcellularLocation>
        <location evidence="1 10">Cytoplasm</location>
    </subcellularLocation>
</comment>
<evidence type="ECO:0000256" key="8">
    <source>
        <dbReference type="ARBA" id="ARBA00023146"/>
    </source>
</evidence>
<keyword evidence="8 10" id="KW-0030">Aminoacyl-tRNA synthetase</keyword>
<dbReference type="InterPro" id="IPR001278">
    <property type="entry name" value="Arg-tRNA-ligase"/>
</dbReference>
<evidence type="ECO:0000256" key="1">
    <source>
        <dbReference type="ARBA" id="ARBA00004496"/>
    </source>
</evidence>
<dbReference type="GO" id="GO:0005524">
    <property type="term" value="F:ATP binding"/>
    <property type="evidence" value="ECO:0007669"/>
    <property type="project" value="UniProtKB-UniRule"/>
</dbReference>
<evidence type="ECO:0000256" key="9">
    <source>
        <dbReference type="ARBA" id="ARBA00049339"/>
    </source>
</evidence>
<evidence type="ECO:0000256" key="11">
    <source>
        <dbReference type="RuleBase" id="RU363038"/>
    </source>
</evidence>
<dbReference type="InterPro" id="IPR035684">
    <property type="entry name" value="ArgRS_core"/>
</dbReference>
<comment type="similarity">
    <text evidence="2 10 11">Belongs to the class-I aminoacyl-tRNA synthetase family.</text>
</comment>
<dbReference type="PRINTS" id="PR01038">
    <property type="entry name" value="TRNASYNTHARG"/>
</dbReference>
<feature type="domain" description="DALR anticodon binding" evidence="12">
    <location>
        <begin position="451"/>
        <end position="568"/>
    </location>
</feature>
<dbReference type="SMART" id="SM01016">
    <property type="entry name" value="Arg_tRNA_synt_N"/>
    <property type="match status" value="1"/>
</dbReference>
<sequence>MDSYKKKMALILSKYLDLEVEKLFATIETPNKKGFGDLAFPTFILAKELKKAPPLIAKEIVESIKELPDEFLKVENIGPYVNFYLNNTYLIKRTVEDVISKGEDYGSEDVGKGKTVVIDFSAPNIAKPFGIGHLRSTVIGNSIYKIHEFFGYEVVGINHIGDWGTQFGKVIVAYDKWGDSDKLEKDPVKYLYNLYVKFHEEADKEPQLEEEARVVFKELEDGNEDRVEKWKLFKELSLTEYNRIYDKLNVKFDSFKGEQFYNDKMTETIETLISKGITEISKGALIINLDMFDIPPVLLRKKDGATLYATRDLCAAIYRKETYDFDKMLYVVGAEQSLHFKQLFKALAIAGFDWHKDCEHVPFGLFRFKENKMSTRKGNLIFLDEVLTKAEQLTKKIIEEKNPALNNKEEVARQVGIGAIIFGDLSNDRVKDIVFDWDKILDFNGETAPYVQYSHARICSILRKYCGNLEDDDWNPSLMKSEYEFDLAKRIANFNGVINDALAEYKPSTIARYLLDLAKEFNRFYHNCPVLKEENGSLKIARLKLIQATGQVLRNGLALMGIEAPEEM</sequence>
<dbReference type="InterPro" id="IPR005148">
    <property type="entry name" value="Arg-tRNA-synth_N"/>
</dbReference>
<dbReference type="Gene3D" id="1.10.730.10">
    <property type="entry name" value="Isoleucyl-tRNA Synthetase, Domain 1"/>
    <property type="match status" value="1"/>
</dbReference>
<evidence type="ECO:0000256" key="3">
    <source>
        <dbReference type="ARBA" id="ARBA00022490"/>
    </source>
</evidence>
<reference evidence="14" key="1">
    <citation type="journal article" date="2013" name="Extremophiles">
        <title>Proteinivorax tanatarense gen. nov., sp. nov., an anaerobic, haloalkaliphilic, proteolytic bacterium isolated from a decaying algal bloom, and proposal of Proteinivoraceae fam. nov.</title>
        <authorList>
            <person name="Kevbrin V."/>
            <person name="Boltyanskaya Y."/>
            <person name="Zhilina T."/>
            <person name="Kolganova T."/>
            <person name="Lavrentjeva E."/>
            <person name="Kuznetsov B."/>
        </authorList>
    </citation>
    <scope>NUCLEOTIDE SEQUENCE</scope>
    <source>
        <strain evidence="14">Z-910T</strain>
    </source>
</reference>
<evidence type="ECO:0000256" key="6">
    <source>
        <dbReference type="ARBA" id="ARBA00022840"/>
    </source>
</evidence>
<dbReference type="AlphaFoldDB" id="A0AAU7VQV0"/>
<protein>
    <recommendedName>
        <fullName evidence="10">Arginine--tRNA ligase</fullName>
        <ecNumber evidence="10">6.1.1.19</ecNumber>
    </recommendedName>
    <alternativeName>
        <fullName evidence="10">Arginyl-tRNA synthetase</fullName>
        <shortName evidence="10">ArgRS</shortName>
    </alternativeName>
</protein>
<evidence type="ECO:0000256" key="7">
    <source>
        <dbReference type="ARBA" id="ARBA00022917"/>
    </source>
</evidence>
<dbReference type="FunFam" id="3.40.50.620:FF:000116">
    <property type="entry name" value="Arginine--tRNA ligase"/>
    <property type="match status" value="1"/>
</dbReference>
<dbReference type="SUPFAM" id="SSF55190">
    <property type="entry name" value="Arginyl-tRNA synthetase (ArgRS), N-terminal 'additional' domain"/>
    <property type="match status" value="1"/>
</dbReference>
<keyword evidence="7 10" id="KW-0648">Protein biosynthesis</keyword>
<evidence type="ECO:0000256" key="2">
    <source>
        <dbReference type="ARBA" id="ARBA00005594"/>
    </source>
</evidence>
<dbReference type="HAMAP" id="MF_00123">
    <property type="entry name" value="Arg_tRNA_synth"/>
    <property type="match status" value="1"/>
</dbReference>
<dbReference type="InterPro" id="IPR014729">
    <property type="entry name" value="Rossmann-like_a/b/a_fold"/>
</dbReference>
<dbReference type="Pfam" id="PF05746">
    <property type="entry name" value="DALR_1"/>
    <property type="match status" value="1"/>
</dbReference>
<dbReference type="PANTHER" id="PTHR11956">
    <property type="entry name" value="ARGINYL-TRNA SYNTHETASE"/>
    <property type="match status" value="1"/>
</dbReference>
<dbReference type="FunFam" id="1.10.730.10:FF:000008">
    <property type="entry name" value="Arginine--tRNA ligase"/>
    <property type="match status" value="1"/>
</dbReference>
<dbReference type="EMBL" id="CP158367">
    <property type="protein sequence ID" value="XBX76386.1"/>
    <property type="molecule type" value="Genomic_DNA"/>
</dbReference>
<reference evidence="14" key="2">
    <citation type="submission" date="2024-06" db="EMBL/GenBank/DDBJ databases">
        <authorList>
            <person name="Petrova K.O."/>
            <person name="Toshchakov S.V."/>
            <person name="Boltjanskaja Y.V."/>
            <person name="Kevbrin V."/>
        </authorList>
    </citation>
    <scope>NUCLEOTIDE SEQUENCE</scope>
    <source>
        <strain evidence="14">Z-910T</strain>
    </source>
</reference>
<evidence type="ECO:0000256" key="10">
    <source>
        <dbReference type="HAMAP-Rule" id="MF_00123"/>
    </source>
</evidence>
<organism evidence="14">
    <name type="scientific">Proteinivorax tanatarense</name>
    <dbReference type="NCBI Taxonomy" id="1260629"/>
    <lineage>
        <taxon>Bacteria</taxon>
        <taxon>Bacillati</taxon>
        <taxon>Bacillota</taxon>
        <taxon>Clostridia</taxon>
        <taxon>Eubacteriales</taxon>
        <taxon>Proteinivoracaceae</taxon>
        <taxon>Proteinivorax</taxon>
    </lineage>
</organism>
<dbReference type="GO" id="GO:0005737">
    <property type="term" value="C:cytoplasm"/>
    <property type="evidence" value="ECO:0007669"/>
    <property type="project" value="UniProtKB-SubCell"/>
</dbReference>
<evidence type="ECO:0000259" key="12">
    <source>
        <dbReference type="SMART" id="SM00836"/>
    </source>
</evidence>
<evidence type="ECO:0000313" key="14">
    <source>
        <dbReference type="EMBL" id="XBX76386.1"/>
    </source>
</evidence>
<keyword evidence="6 10" id="KW-0067">ATP-binding</keyword>
<dbReference type="Gene3D" id="3.40.50.620">
    <property type="entry name" value="HUPs"/>
    <property type="match status" value="1"/>
</dbReference>
<keyword evidence="5 10" id="KW-0547">Nucleotide-binding</keyword>
<dbReference type="Gene3D" id="3.30.1360.70">
    <property type="entry name" value="Arginyl tRNA synthetase N-terminal domain"/>
    <property type="match status" value="1"/>
</dbReference>
<dbReference type="NCBIfam" id="TIGR00456">
    <property type="entry name" value="argS"/>
    <property type="match status" value="1"/>
</dbReference>
<comment type="catalytic activity">
    <reaction evidence="9 10">
        <text>tRNA(Arg) + L-arginine + ATP = L-arginyl-tRNA(Arg) + AMP + diphosphate</text>
        <dbReference type="Rhea" id="RHEA:20301"/>
        <dbReference type="Rhea" id="RHEA-COMP:9658"/>
        <dbReference type="Rhea" id="RHEA-COMP:9673"/>
        <dbReference type="ChEBI" id="CHEBI:30616"/>
        <dbReference type="ChEBI" id="CHEBI:32682"/>
        <dbReference type="ChEBI" id="CHEBI:33019"/>
        <dbReference type="ChEBI" id="CHEBI:78442"/>
        <dbReference type="ChEBI" id="CHEBI:78513"/>
        <dbReference type="ChEBI" id="CHEBI:456215"/>
        <dbReference type="EC" id="6.1.1.19"/>
    </reaction>
</comment>
<gene>
    <name evidence="10 14" type="primary">argS</name>
    <name evidence="14" type="ORF">PRVXT_001384</name>
</gene>
<dbReference type="SUPFAM" id="SSF47323">
    <property type="entry name" value="Anticodon-binding domain of a subclass of class I aminoacyl-tRNA synthetases"/>
    <property type="match status" value="1"/>
</dbReference>
<dbReference type="GO" id="GO:0006420">
    <property type="term" value="P:arginyl-tRNA aminoacylation"/>
    <property type="evidence" value="ECO:0007669"/>
    <property type="project" value="UniProtKB-UniRule"/>
</dbReference>
<feature type="domain" description="Arginyl tRNA synthetase N-terminal" evidence="13">
    <location>
        <begin position="6"/>
        <end position="85"/>
    </location>
</feature>
<dbReference type="CDD" id="cd00671">
    <property type="entry name" value="ArgRS_core"/>
    <property type="match status" value="1"/>
</dbReference>
<dbReference type="PANTHER" id="PTHR11956:SF5">
    <property type="entry name" value="ARGININE--TRNA LIGASE, CYTOPLASMIC"/>
    <property type="match status" value="1"/>
</dbReference>
<dbReference type="SMART" id="SM00836">
    <property type="entry name" value="DALR_1"/>
    <property type="match status" value="1"/>
</dbReference>
<keyword evidence="3 10" id="KW-0963">Cytoplasm</keyword>
<comment type="subunit">
    <text evidence="10">Monomer.</text>
</comment>
<keyword evidence="4 10" id="KW-0436">Ligase</keyword>
<dbReference type="InterPro" id="IPR009080">
    <property type="entry name" value="tRNAsynth_Ia_anticodon-bd"/>
</dbReference>
<proteinExistence type="inferred from homology"/>
<dbReference type="Pfam" id="PF00750">
    <property type="entry name" value="tRNA-synt_1d"/>
    <property type="match status" value="1"/>
</dbReference>
<name>A0AAU7VQV0_9FIRM</name>
<evidence type="ECO:0000259" key="13">
    <source>
        <dbReference type="SMART" id="SM01016"/>
    </source>
</evidence>
<evidence type="ECO:0000256" key="4">
    <source>
        <dbReference type="ARBA" id="ARBA00022598"/>
    </source>
</evidence>
<evidence type="ECO:0000256" key="5">
    <source>
        <dbReference type="ARBA" id="ARBA00022741"/>
    </source>
</evidence>